<comment type="caution">
    <text evidence="3">The sequence shown here is derived from an EMBL/GenBank/DDBJ whole genome shotgun (WGS) entry which is preliminary data.</text>
</comment>
<dbReference type="Gene3D" id="1.10.260.40">
    <property type="entry name" value="lambda repressor-like DNA-binding domains"/>
    <property type="match status" value="1"/>
</dbReference>
<evidence type="ECO:0000313" key="4">
    <source>
        <dbReference type="Proteomes" id="UP000064029"/>
    </source>
</evidence>
<dbReference type="GO" id="GO:0003677">
    <property type="term" value="F:DNA binding"/>
    <property type="evidence" value="ECO:0007669"/>
    <property type="project" value="InterPro"/>
</dbReference>
<evidence type="ECO:0000259" key="2">
    <source>
        <dbReference type="PROSITE" id="PS50943"/>
    </source>
</evidence>
<dbReference type="PROSITE" id="PS50943">
    <property type="entry name" value="HTH_CROC1"/>
    <property type="match status" value="1"/>
</dbReference>
<sequence>MNKTPLRKVLARNVRRYMETSEHIRTQVQLAKAAGVAQSSVARVLKGEIDTQLYIIEALARAIGVPPGALLTDDQSEQELLRFDRSLVAALSASEKAKIESYIEFVLSQTSTAHVEADGSLSISEEIPATAESRRRAGVAAQRPLSNETLSNEKPRRDPAFRATRKQRR</sequence>
<proteinExistence type="predicted"/>
<evidence type="ECO:0000313" key="3">
    <source>
        <dbReference type="EMBL" id="KVG70088.1"/>
    </source>
</evidence>
<feature type="compositionally biased region" description="Basic and acidic residues" evidence="1">
    <location>
        <begin position="151"/>
        <end position="160"/>
    </location>
</feature>
<dbReference type="AlphaFoldDB" id="A0A103RLR5"/>
<reference evidence="3 4" key="1">
    <citation type="submission" date="2015-11" db="EMBL/GenBank/DDBJ databases">
        <title>Expanding the genomic diversity of Burkholderia species for the development of highly accurate diagnostics.</title>
        <authorList>
            <person name="Sahl J."/>
            <person name="Keim P."/>
            <person name="Wagner D."/>
        </authorList>
    </citation>
    <scope>NUCLEOTIDE SEQUENCE [LARGE SCALE GENOMIC DNA]</scope>
    <source>
        <strain evidence="3 4">MSMB2036</strain>
    </source>
</reference>
<feature type="region of interest" description="Disordered" evidence="1">
    <location>
        <begin position="126"/>
        <end position="169"/>
    </location>
</feature>
<protein>
    <submittedName>
        <fullName evidence="3">Repressor</fullName>
    </submittedName>
</protein>
<evidence type="ECO:0000256" key="1">
    <source>
        <dbReference type="SAM" id="MobiDB-lite"/>
    </source>
</evidence>
<dbReference type="Proteomes" id="UP000064029">
    <property type="component" value="Unassembled WGS sequence"/>
</dbReference>
<accession>A0A103RLR5</accession>
<dbReference type="Pfam" id="PF01381">
    <property type="entry name" value="HTH_3"/>
    <property type="match status" value="1"/>
</dbReference>
<organism evidence="3 4">
    <name type="scientific">Burkholderia ubonensis</name>
    <dbReference type="NCBI Taxonomy" id="101571"/>
    <lineage>
        <taxon>Bacteria</taxon>
        <taxon>Pseudomonadati</taxon>
        <taxon>Pseudomonadota</taxon>
        <taxon>Betaproteobacteria</taxon>
        <taxon>Burkholderiales</taxon>
        <taxon>Burkholderiaceae</taxon>
        <taxon>Burkholderia</taxon>
        <taxon>Burkholderia cepacia complex</taxon>
    </lineage>
</organism>
<dbReference type="InterPro" id="IPR001387">
    <property type="entry name" value="Cro/C1-type_HTH"/>
</dbReference>
<dbReference type="EMBL" id="LOXM01000095">
    <property type="protein sequence ID" value="KVG70088.1"/>
    <property type="molecule type" value="Genomic_DNA"/>
</dbReference>
<gene>
    <name evidence="3" type="ORF">WJ33_21695</name>
</gene>
<feature type="domain" description="HTH cro/C1-type" evidence="2">
    <location>
        <begin position="26"/>
        <end position="70"/>
    </location>
</feature>
<dbReference type="SUPFAM" id="SSF47413">
    <property type="entry name" value="lambda repressor-like DNA-binding domains"/>
    <property type="match status" value="1"/>
</dbReference>
<dbReference type="InterPro" id="IPR010982">
    <property type="entry name" value="Lambda_DNA-bd_dom_sf"/>
</dbReference>
<name>A0A103RLR5_9BURK</name>
<dbReference type="CDD" id="cd00093">
    <property type="entry name" value="HTH_XRE"/>
    <property type="match status" value="1"/>
</dbReference>
<dbReference type="SMART" id="SM00530">
    <property type="entry name" value="HTH_XRE"/>
    <property type="match status" value="1"/>
</dbReference>